<dbReference type="OrthoDB" id="1029908at2"/>
<name>G5SMH1_9BACT</name>
<dbReference type="AlphaFoldDB" id="G5SMH1"/>
<dbReference type="Proteomes" id="UP000003598">
    <property type="component" value="Unassembled WGS sequence"/>
</dbReference>
<comment type="caution">
    <text evidence="1">The sequence shown here is derived from an EMBL/GenBank/DDBJ whole genome shotgun (WGS) entry which is preliminary data.</text>
</comment>
<gene>
    <name evidence="1" type="ORF">HMPREF9441_00546</name>
</gene>
<accession>G5SMH1</accession>
<organism evidence="1 2">
    <name type="scientific">Paraprevotella clara YIT 11840</name>
    <dbReference type="NCBI Taxonomy" id="762968"/>
    <lineage>
        <taxon>Bacteria</taxon>
        <taxon>Pseudomonadati</taxon>
        <taxon>Bacteroidota</taxon>
        <taxon>Bacteroidia</taxon>
        <taxon>Bacteroidales</taxon>
        <taxon>Prevotellaceae</taxon>
        <taxon>Paraprevotella</taxon>
    </lineage>
</organism>
<sequence>MKCKKCGTENPSLKKCCTNCGAYLEGWTVNNVTREVGYRGGDGLFYESEEDYLTKVEQLKNNQPMIPYKTSRDYSRLKQLLNEGNEIVCFSLKSKECALAKKQTFCDGQNFGYNFGCFHIFDHDLEEATFEQLCELYDVEFIEPDK</sequence>
<proteinExistence type="predicted"/>
<dbReference type="EMBL" id="AFFY01000006">
    <property type="protein sequence ID" value="EHH01523.1"/>
    <property type="molecule type" value="Genomic_DNA"/>
</dbReference>
<dbReference type="STRING" id="762968.HMPREF9441_00546"/>
<protein>
    <submittedName>
        <fullName evidence="1">Uncharacterized protein</fullName>
    </submittedName>
</protein>
<evidence type="ECO:0000313" key="1">
    <source>
        <dbReference type="EMBL" id="EHH01523.1"/>
    </source>
</evidence>
<dbReference type="PATRIC" id="fig|762968.3.peg.486"/>
<evidence type="ECO:0000313" key="2">
    <source>
        <dbReference type="Proteomes" id="UP000003598"/>
    </source>
</evidence>
<dbReference type="HOGENOM" id="CLU_1775656_0_0_10"/>
<keyword evidence="2" id="KW-1185">Reference proteome</keyword>
<reference evidence="1 2" key="1">
    <citation type="submission" date="2011-03" db="EMBL/GenBank/DDBJ databases">
        <authorList>
            <person name="Weinstock G."/>
            <person name="Sodergren E."/>
            <person name="Clifton S."/>
            <person name="Fulton L."/>
            <person name="Fulton B."/>
            <person name="Courtney L."/>
            <person name="Fronick C."/>
            <person name="Harrison M."/>
            <person name="Strong C."/>
            <person name="Farmer C."/>
            <person name="Delahaunty K."/>
            <person name="Markovic C."/>
            <person name="Hall O."/>
            <person name="Minx P."/>
            <person name="Tomlinson C."/>
            <person name="Mitreva M."/>
            <person name="Hou S."/>
            <person name="Chen J."/>
            <person name="Wollam A."/>
            <person name="Pepin K.H."/>
            <person name="Johnson M."/>
            <person name="Bhonagiri V."/>
            <person name="Zhang X."/>
            <person name="Suruliraj S."/>
            <person name="Warren W."/>
            <person name="Chinwalla A."/>
            <person name="Mardis E.R."/>
            <person name="Wilson R.K."/>
        </authorList>
    </citation>
    <scope>NUCLEOTIDE SEQUENCE [LARGE SCALE GENOMIC DNA]</scope>
    <source>
        <strain evidence="1 2">YIT 11840</strain>
    </source>
</reference>